<protein>
    <recommendedName>
        <fullName evidence="3">Cytoplasmic tRNA 2-thiolation protein 2</fullName>
    </recommendedName>
</protein>
<name>A0ABR2YMP4_9CHLO</name>
<dbReference type="EMBL" id="JALJOT010000008">
    <property type="protein sequence ID" value="KAK9908356.1"/>
    <property type="molecule type" value="Genomic_DNA"/>
</dbReference>
<dbReference type="InterPro" id="IPR019407">
    <property type="entry name" value="CTU2"/>
</dbReference>
<dbReference type="InterPro" id="IPR014729">
    <property type="entry name" value="Rossmann-like_a/b/a_fold"/>
</dbReference>
<comment type="caution">
    <text evidence="5">The sequence shown here is derived from an EMBL/GenBank/DDBJ whole genome shotgun (WGS) entry which is preliminary data.</text>
</comment>
<evidence type="ECO:0000313" key="6">
    <source>
        <dbReference type="Proteomes" id="UP001491310"/>
    </source>
</evidence>
<dbReference type="Proteomes" id="UP001491310">
    <property type="component" value="Unassembled WGS sequence"/>
</dbReference>
<dbReference type="SUPFAM" id="SSF52402">
    <property type="entry name" value="Adenine nucleotide alpha hydrolases-like"/>
    <property type="match status" value="1"/>
</dbReference>
<dbReference type="Pfam" id="PF10288">
    <property type="entry name" value="CTU2"/>
    <property type="match status" value="1"/>
</dbReference>
<comment type="subcellular location">
    <subcellularLocation>
        <location evidence="3">Cytoplasm</location>
    </subcellularLocation>
</comment>
<reference evidence="5 6" key="1">
    <citation type="journal article" date="2024" name="Nat. Commun.">
        <title>Phylogenomics reveals the evolutionary origins of lichenization in chlorophyte algae.</title>
        <authorList>
            <person name="Puginier C."/>
            <person name="Libourel C."/>
            <person name="Otte J."/>
            <person name="Skaloud P."/>
            <person name="Haon M."/>
            <person name="Grisel S."/>
            <person name="Petersen M."/>
            <person name="Berrin J.G."/>
            <person name="Delaux P.M."/>
            <person name="Dal Grande F."/>
            <person name="Keller J."/>
        </authorList>
    </citation>
    <scope>NUCLEOTIDE SEQUENCE [LARGE SCALE GENOMIC DNA]</scope>
    <source>
        <strain evidence="5 6">SAG 216-7</strain>
    </source>
</reference>
<evidence type="ECO:0000256" key="4">
    <source>
        <dbReference type="SAM" id="MobiDB-lite"/>
    </source>
</evidence>
<sequence length="448" mass="47513">MVMGSRKGEEMLHRSDRKESDSTTRWGIETVCVKCKATTAQVLAKQQESLCWDCFHASLGKTVRKAVRLRGLVQPGDKVLVAVSGGHASTVLLRLLNEMRNLNMVREERGQIAFQMGAVYVGEGLANGSSPEESRRAMEAVSALHQASAPDVPLHCVLLEDIFDAEDERLADMGMDKGGLLVNLLQAVEDVTGREDLIESLRNALMVRVAARLGYNKLARGDCATRVAVRTIASAAKGAGFALPASIQHFDGRAGKEGPAVICPVRDLPMKDLAMLCHHLGAAPVLPPRPPQRARRKASLNTLAEGFVAGLQSALPSTVPTIVRTALKLQAFPWNQPSTTLGRGKDQNGASPADPAPASLCSICCAPLSPTEITAMQGVGGNTHGGGGIQLMNAVQEKIEGAANTSTPVGSRVRSSTGLLLFMANTALDSVDQACPHNWTPVSTALIQ</sequence>
<keyword evidence="6" id="KW-1185">Reference proteome</keyword>
<feature type="region of interest" description="Disordered" evidence="4">
    <location>
        <begin position="1"/>
        <end position="21"/>
    </location>
</feature>
<accession>A0ABR2YMP4</accession>
<keyword evidence="2 3" id="KW-0819">tRNA processing</keyword>
<dbReference type="PANTHER" id="PTHR20882:SF14">
    <property type="entry name" value="CYTOPLASMIC TRNA 2-THIOLATION PROTEIN 2"/>
    <property type="match status" value="1"/>
</dbReference>
<organism evidence="5 6">
    <name type="scientific">Coccomyxa subellipsoidea</name>
    <dbReference type="NCBI Taxonomy" id="248742"/>
    <lineage>
        <taxon>Eukaryota</taxon>
        <taxon>Viridiplantae</taxon>
        <taxon>Chlorophyta</taxon>
        <taxon>core chlorophytes</taxon>
        <taxon>Trebouxiophyceae</taxon>
        <taxon>Trebouxiophyceae incertae sedis</taxon>
        <taxon>Coccomyxaceae</taxon>
        <taxon>Coccomyxa</taxon>
    </lineage>
</organism>
<evidence type="ECO:0000256" key="3">
    <source>
        <dbReference type="HAMAP-Rule" id="MF_03054"/>
    </source>
</evidence>
<dbReference type="Gene3D" id="3.40.50.620">
    <property type="entry name" value="HUPs"/>
    <property type="match status" value="1"/>
</dbReference>
<comment type="pathway">
    <text evidence="3">tRNA modification; 5-methoxycarbonylmethyl-2-thiouridine-tRNA biosynthesis.</text>
</comment>
<proteinExistence type="inferred from homology"/>
<gene>
    <name evidence="5" type="ORF">WJX75_006558</name>
</gene>
<evidence type="ECO:0000256" key="2">
    <source>
        <dbReference type="ARBA" id="ARBA00022694"/>
    </source>
</evidence>
<dbReference type="HAMAP" id="MF_03054">
    <property type="entry name" value="CTU2"/>
    <property type="match status" value="1"/>
</dbReference>
<comment type="similarity">
    <text evidence="3">Belongs to the CTU2/NCS2 family.</text>
</comment>
<evidence type="ECO:0000313" key="5">
    <source>
        <dbReference type="EMBL" id="KAK9908356.1"/>
    </source>
</evidence>
<evidence type="ECO:0000256" key="1">
    <source>
        <dbReference type="ARBA" id="ARBA00022490"/>
    </source>
</evidence>
<comment type="function">
    <text evidence="3">Plays a central role in 2-thiolation of mcm(5)S(2)U at tRNA wobble positions of tRNA(Lys), tRNA(Glu) and tRNA(Gln). May act by forming a heterodimer with NCS6/CTU1 that ligates sulfur from thiocarboxylated URM1 onto the uridine of tRNAs at wobble position.</text>
</comment>
<dbReference type="PANTHER" id="PTHR20882">
    <property type="entry name" value="CYTOPLASMIC TRNA 2-THIOLATION PROTEIN 2"/>
    <property type="match status" value="1"/>
</dbReference>
<keyword evidence="1 3" id="KW-0963">Cytoplasm</keyword>